<feature type="domain" description="Dynein heavy chain ATP-binding dynein motor region" evidence="16">
    <location>
        <begin position="247"/>
        <end position="468"/>
    </location>
</feature>
<dbReference type="GO" id="GO:0030286">
    <property type="term" value="C:dynein complex"/>
    <property type="evidence" value="ECO:0007669"/>
    <property type="project" value="UniProtKB-KW"/>
</dbReference>
<dbReference type="GO" id="GO:0007018">
    <property type="term" value="P:microtubule-based movement"/>
    <property type="evidence" value="ECO:0007669"/>
    <property type="project" value="InterPro"/>
</dbReference>
<evidence type="ECO:0000256" key="9">
    <source>
        <dbReference type="ARBA" id="ARBA00023069"/>
    </source>
</evidence>
<dbReference type="FunFam" id="3.10.490.20:FF:000001">
    <property type="entry name" value="dynein heavy chain 7, axonemal"/>
    <property type="match status" value="1"/>
</dbReference>
<dbReference type="InterPro" id="IPR035706">
    <property type="entry name" value="AAA_9"/>
</dbReference>
<dbReference type="InterPro" id="IPR041658">
    <property type="entry name" value="AAA_lid_11"/>
</dbReference>
<dbReference type="FunFam" id="3.40.50.300:FF:000223">
    <property type="entry name" value="Dynein heavy chain 3, axonemal"/>
    <property type="match status" value="1"/>
</dbReference>
<evidence type="ECO:0000256" key="11">
    <source>
        <dbReference type="ARBA" id="ARBA00023212"/>
    </source>
</evidence>
<dbReference type="InterPro" id="IPR042219">
    <property type="entry name" value="AAA_lid_11_sf"/>
</dbReference>
<dbReference type="FunFam" id="1.10.8.720:FF:000001">
    <property type="entry name" value="dynein heavy chain 7, axonemal"/>
    <property type="match status" value="1"/>
</dbReference>
<dbReference type="FunFam" id="1.20.1270.280:FF:000001">
    <property type="entry name" value="dynein heavy chain 7, axonemal"/>
    <property type="match status" value="1"/>
</dbReference>
<dbReference type="Gene3D" id="1.20.1270.280">
    <property type="match status" value="1"/>
</dbReference>
<comment type="subcellular location">
    <subcellularLocation>
        <location evidence="1">Cell projection</location>
        <location evidence="1">Cilium</location>
    </subcellularLocation>
    <subcellularLocation>
        <location evidence="2">Cytoplasm</location>
        <location evidence="2">Cytoskeleton</location>
    </subcellularLocation>
</comment>
<keyword evidence="7" id="KW-0243">Dynein</keyword>
<dbReference type="EMBL" id="HBGU01069052">
    <property type="protein sequence ID" value="CAD9529923.1"/>
    <property type="molecule type" value="Transcribed_RNA"/>
</dbReference>
<accession>A0A7S2IUX9</accession>
<dbReference type="Pfam" id="PF12781">
    <property type="entry name" value="AAA_9"/>
    <property type="match status" value="1"/>
</dbReference>
<keyword evidence="8 13" id="KW-0175">Coiled coil</keyword>
<keyword evidence="5" id="KW-0547">Nucleotide-binding</keyword>
<evidence type="ECO:0000256" key="12">
    <source>
        <dbReference type="ARBA" id="ARBA00023273"/>
    </source>
</evidence>
<evidence type="ECO:0000256" key="2">
    <source>
        <dbReference type="ARBA" id="ARBA00004245"/>
    </source>
</evidence>
<dbReference type="Gene3D" id="6.10.140.1060">
    <property type="match status" value="1"/>
</dbReference>
<dbReference type="Gene3D" id="3.40.50.300">
    <property type="entry name" value="P-loop containing nucleotide triphosphate hydrolases"/>
    <property type="match status" value="2"/>
</dbReference>
<evidence type="ECO:0000256" key="5">
    <source>
        <dbReference type="ARBA" id="ARBA00022741"/>
    </source>
</evidence>
<dbReference type="Gene3D" id="1.10.8.720">
    <property type="entry name" value="Region D6 of dynein motor"/>
    <property type="match status" value="1"/>
</dbReference>
<evidence type="ECO:0000259" key="16">
    <source>
        <dbReference type="Pfam" id="PF12781"/>
    </source>
</evidence>
<dbReference type="GO" id="GO:0005929">
    <property type="term" value="C:cilium"/>
    <property type="evidence" value="ECO:0007669"/>
    <property type="project" value="UniProtKB-SubCell"/>
</dbReference>
<keyword evidence="4" id="KW-0493">Microtubule</keyword>
<feature type="domain" description="Dynein heavy chain coiled coil stalk" evidence="15">
    <location>
        <begin position="9"/>
        <end position="217"/>
    </location>
</feature>
<dbReference type="Pfam" id="PF03028">
    <property type="entry name" value="Dynein_heavy"/>
    <property type="match status" value="1"/>
</dbReference>
<dbReference type="Pfam" id="PF18198">
    <property type="entry name" value="AAA_lid_11"/>
    <property type="match status" value="1"/>
</dbReference>
<feature type="domain" description="Dynein heavy chain C-terminal" evidence="18">
    <location>
        <begin position="1027"/>
        <end position="1325"/>
    </location>
</feature>
<dbReference type="Pfam" id="PF12777">
    <property type="entry name" value="MT"/>
    <property type="match status" value="1"/>
</dbReference>
<dbReference type="InterPro" id="IPR043160">
    <property type="entry name" value="Dynein_C_barrel"/>
</dbReference>
<dbReference type="GO" id="GO:0005524">
    <property type="term" value="F:ATP binding"/>
    <property type="evidence" value="ECO:0007669"/>
    <property type="project" value="UniProtKB-KW"/>
</dbReference>
<evidence type="ECO:0000256" key="8">
    <source>
        <dbReference type="ARBA" id="ARBA00023054"/>
    </source>
</evidence>
<gene>
    <name evidence="19" type="ORF">CBRE1094_LOCUS37661</name>
</gene>
<evidence type="ECO:0000256" key="4">
    <source>
        <dbReference type="ARBA" id="ARBA00022701"/>
    </source>
</evidence>
<keyword evidence="12" id="KW-0966">Cell projection</keyword>
<dbReference type="GO" id="GO:0051959">
    <property type="term" value="F:dynein light intermediate chain binding"/>
    <property type="evidence" value="ECO:0007669"/>
    <property type="project" value="InterPro"/>
</dbReference>
<evidence type="ECO:0000259" key="17">
    <source>
        <dbReference type="Pfam" id="PF18198"/>
    </source>
</evidence>
<feature type="coiled-coil region" evidence="13">
    <location>
        <begin position="117"/>
        <end position="165"/>
    </location>
</feature>
<reference evidence="19" key="1">
    <citation type="submission" date="2021-01" db="EMBL/GenBank/DDBJ databases">
        <authorList>
            <person name="Corre E."/>
            <person name="Pelletier E."/>
            <person name="Niang G."/>
            <person name="Scheremetjew M."/>
            <person name="Finn R."/>
            <person name="Kale V."/>
            <person name="Holt S."/>
            <person name="Cochrane G."/>
            <person name="Meng A."/>
            <person name="Brown T."/>
            <person name="Cohen L."/>
        </authorList>
    </citation>
    <scope>NUCLEOTIDE SEQUENCE</scope>
    <source>
        <strain evidence="19">UTEX LB 985</strain>
    </source>
</reference>
<evidence type="ECO:0000259" key="14">
    <source>
        <dbReference type="Pfam" id="PF03028"/>
    </source>
</evidence>
<keyword evidence="11" id="KW-0206">Cytoskeleton</keyword>
<keyword evidence="10" id="KW-0505">Motor protein</keyword>
<evidence type="ECO:0000256" key="13">
    <source>
        <dbReference type="SAM" id="Coils"/>
    </source>
</evidence>
<name>A0A7S2IUX9_9EUKA</name>
<evidence type="ECO:0000256" key="1">
    <source>
        <dbReference type="ARBA" id="ARBA00004138"/>
    </source>
</evidence>
<evidence type="ECO:0000256" key="7">
    <source>
        <dbReference type="ARBA" id="ARBA00023017"/>
    </source>
</evidence>
<dbReference type="InterPro" id="IPR004273">
    <property type="entry name" value="Dynein_heavy_D6_P-loop"/>
</dbReference>
<dbReference type="GO" id="GO:0045505">
    <property type="term" value="F:dynein intermediate chain binding"/>
    <property type="evidence" value="ECO:0007669"/>
    <property type="project" value="InterPro"/>
</dbReference>
<evidence type="ECO:0000259" key="15">
    <source>
        <dbReference type="Pfam" id="PF12777"/>
    </source>
</evidence>
<dbReference type="PANTHER" id="PTHR22878">
    <property type="entry name" value="DYNEIN HEAVY CHAIN 6, AXONEMAL-LIKE-RELATED"/>
    <property type="match status" value="1"/>
</dbReference>
<feature type="domain" description="Dynein heavy chain AAA lid" evidence="17">
    <location>
        <begin position="878"/>
        <end position="1020"/>
    </location>
</feature>
<protein>
    <recommendedName>
        <fullName evidence="20">Dynein heavy chain</fullName>
    </recommendedName>
</protein>
<dbReference type="Pfam" id="PF18199">
    <property type="entry name" value="Dynein_C"/>
    <property type="match status" value="1"/>
</dbReference>
<evidence type="ECO:0000256" key="3">
    <source>
        <dbReference type="ARBA" id="ARBA00022490"/>
    </source>
</evidence>
<feature type="domain" description="Dynein heavy chain region D6 P-loop" evidence="14">
    <location>
        <begin position="727"/>
        <end position="841"/>
    </location>
</feature>
<evidence type="ECO:0000259" key="18">
    <source>
        <dbReference type="Pfam" id="PF18199"/>
    </source>
</evidence>
<dbReference type="InterPro" id="IPR041228">
    <property type="entry name" value="Dynein_C"/>
</dbReference>
<evidence type="ECO:0008006" key="20">
    <source>
        <dbReference type="Google" id="ProtNLM"/>
    </source>
</evidence>
<organism evidence="19">
    <name type="scientific">Haptolina brevifila</name>
    <dbReference type="NCBI Taxonomy" id="156173"/>
    <lineage>
        <taxon>Eukaryota</taxon>
        <taxon>Haptista</taxon>
        <taxon>Haptophyta</taxon>
        <taxon>Prymnesiophyceae</taxon>
        <taxon>Prymnesiales</taxon>
        <taxon>Prymnesiaceae</taxon>
        <taxon>Haptolina</taxon>
    </lineage>
</organism>
<keyword evidence="3" id="KW-0963">Cytoplasm</keyword>
<dbReference type="GO" id="GO:0005874">
    <property type="term" value="C:microtubule"/>
    <property type="evidence" value="ECO:0007669"/>
    <property type="project" value="UniProtKB-KW"/>
</dbReference>
<dbReference type="Gene3D" id="3.10.490.20">
    <property type="match status" value="1"/>
</dbReference>
<proteinExistence type="predicted"/>
<dbReference type="PANTHER" id="PTHR22878:SF70">
    <property type="entry name" value="DYNEIN HEAVY CHAIN 2, AXONEMAL"/>
    <property type="match status" value="1"/>
</dbReference>
<keyword evidence="6" id="KW-0067">ATP-binding</keyword>
<dbReference type="GO" id="GO:0008569">
    <property type="term" value="F:minus-end-directed microtubule motor activity"/>
    <property type="evidence" value="ECO:0007669"/>
    <property type="project" value="InterPro"/>
</dbReference>
<dbReference type="Gene3D" id="1.20.920.20">
    <property type="match status" value="1"/>
</dbReference>
<sequence>MKEVPPVKVAAPDGKGKVDDFWDPAKKMMNDSKFLQTLVDYDKDNIKPEVIKKIRDKYMTNEAFVPELVKKASQAAFGLCCWVRAMETYDRVAKDVAPKRAMLAKAEAEYAEVSALLATKMAALKEVEDKLASLQAQFEETTDKKEKLEAQSLDCANKLERAEKLIGGLGGEKDRWSEASSQLGVIFNNITGDVLIGSGVVSYMGPFTAVFREAQINDWIVKCRDMKVPCSDTFSLVNTLGDPVAIRAWNIDGLPKDSFSTDNGIITSQARRWPLMIDPQMQANKWIKNMSKAAGMCTFKLSDADFARALENALQFGNPTLCENVLEELDPVLEPVLLKQVFKSGGVMSIRLGDSTVEYNKDFKFYITTKLRNPHYLPEVSVKVTLLNFMITPEGLEDQLLGIVVAKERPELEEEKSRLVLEAADNKRVLKETEDKILHTLSASEGNILDDPEAIIILDNAKKISDDIAAKQVIADATTKKLDSIREGYQPVAYHSSILYFSIAAMANIDPMYQYSLAWYTNLFIRAIDDAETSKKLEERLSLLKAQNTISVYKNVCRSLYEKDKLLFAFVMCTNLMRGDGNLDADQFTFFLTGGAGLPPEGAAPNPTADGSTSDGAPWLAQARWDEILRLSEIKGFEDLPTDFGKQLKEWKQVYEHDQPHSQKLPGKWDSDLNEDGVAFERLCILRCLRPDRVVPMVTSFVDENLGRQYVEPPPFDLEGCFADSTAAAPLIFILSPGQDPMSELLKFAESRGFGGSRTNSISLGQGQGPIAKKLISDALFSGSWVVLQNCHLAVSWMTTLEKICEDFAVGNTNPDFRLWLTSAPSPSFPVSILQNGVKMTNEPPLGLRANMLGTYLADPISDPEFFNGVQGPNAWAWKPMLFGLCFFHAVIQERRGFGPIGWNIAYGFNTSDLLICVRQLRNFLEMYAEVPMEALCYTVGECNYGGRVTDDKDRRCLNAILRNFYNHDALQPGYQFQRSGVGQENYQQPKAETYEEYIACLRGLPTFASPEVFGLHANAAITKELKETRELFEAILLTQSRMGGGGGGGDDLLASIAEDIASKIPPDFDLEAVKAMYPVDYLQSMNTVLAQELIRFNRLLVIIRVSLANLKKAIKGLVVMDFDLEMLANSLTVGQRPAMWMKRSYPSLKPLGGYVTDLVRRLTFFTDWINGGIPKDFWISGFFFTQAFLTGAMQNFARKNAVSIDLVDFRFSCLTLKPGEGEPPEDGVYVHGMFLEGARYNASTLNLDECEPKVLFTEIPMMWFCPMEAEKIPHEPHYNCPLYKESARKGVLATTGHSSNFVMYLKLPSDKDEAHWVKRGVAGLLSLDD</sequence>
<evidence type="ECO:0000313" key="19">
    <source>
        <dbReference type="EMBL" id="CAD9529923.1"/>
    </source>
</evidence>
<dbReference type="FunFam" id="3.40.50.300:FF:000362">
    <property type="entry name" value="Dynein, axonemal, heavy chain 6"/>
    <property type="match status" value="1"/>
</dbReference>
<keyword evidence="9" id="KW-0969">Cilium</keyword>
<dbReference type="Gene3D" id="1.10.8.1220">
    <property type="match status" value="1"/>
</dbReference>
<evidence type="ECO:0000256" key="6">
    <source>
        <dbReference type="ARBA" id="ARBA00022840"/>
    </source>
</evidence>
<evidence type="ECO:0000256" key="10">
    <source>
        <dbReference type="ARBA" id="ARBA00023175"/>
    </source>
</evidence>
<dbReference type="FunFam" id="1.10.8.1220:FF:000001">
    <property type="entry name" value="Dynein axonemal heavy chain 5"/>
    <property type="match status" value="1"/>
</dbReference>
<dbReference type="InterPro" id="IPR026983">
    <property type="entry name" value="DHC"/>
</dbReference>
<dbReference type="InterPro" id="IPR027417">
    <property type="entry name" value="P-loop_NTPase"/>
</dbReference>
<dbReference type="InterPro" id="IPR024743">
    <property type="entry name" value="Dynein_HC_stalk"/>
</dbReference>